<dbReference type="Pfam" id="PF04519">
    <property type="entry name" value="Bactofilin"/>
    <property type="match status" value="1"/>
</dbReference>
<accession>A0AA96GHJ8</accession>
<dbReference type="InterPro" id="IPR007607">
    <property type="entry name" value="BacA/B"/>
</dbReference>
<evidence type="ECO:0000256" key="1">
    <source>
        <dbReference type="ARBA" id="ARBA00044755"/>
    </source>
</evidence>
<dbReference type="KEGG" id="nall:PP769_04310"/>
<dbReference type="RefSeq" id="WP_312645608.1">
    <property type="nucleotide sequence ID" value="NZ_CP116967.1"/>
</dbReference>
<dbReference type="PANTHER" id="PTHR35024:SF4">
    <property type="entry name" value="POLYMER-FORMING CYTOSKELETAL PROTEIN"/>
    <property type="match status" value="1"/>
</dbReference>
<comment type="similarity">
    <text evidence="1">Belongs to the bactofilin family.</text>
</comment>
<proteinExistence type="inferred from homology"/>
<keyword evidence="3" id="KW-1185">Reference proteome</keyword>
<dbReference type="AlphaFoldDB" id="A0AA96GHJ8"/>
<evidence type="ECO:0000313" key="2">
    <source>
        <dbReference type="EMBL" id="WNM58998.1"/>
    </source>
</evidence>
<name>A0AA96GHJ8_9BACT</name>
<organism evidence="2 3">
    <name type="scientific">Candidatus Nitrospira allomarina</name>
    <dbReference type="NCBI Taxonomy" id="3020900"/>
    <lineage>
        <taxon>Bacteria</taxon>
        <taxon>Pseudomonadati</taxon>
        <taxon>Nitrospirota</taxon>
        <taxon>Nitrospiria</taxon>
        <taxon>Nitrospirales</taxon>
        <taxon>Nitrospiraceae</taxon>
        <taxon>Nitrospira</taxon>
    </lineage>
</organism>
<evidence type="ECO:0000313" key="3">
    <source>
        <dbReference type="Proteomes" id="UP001302719"/>
    </source>
</evidence>
<dbReference type="PANTHER" id="PTHR35024">
    <property type="entry name" value="HYPOTHETICAL CYTOSOLIC PROTEIN"/>
    <property type="match status" value="1"/>
</dbReference>
<reference evidence="2 3" key="1">
    <citation type="submission" date="2023-01" db="EMBL/GenBank/DDBJ databases">
        <title>Cultivation and genomic characterization of new, ubiquitous marine nitrite-oxidizing bacteria from the Nitrospirales.</title>
        <authorList>
            <person name="Mueller A.J."/>
            <person name="Daebeler A."/>
            <person name="Herbold C.W."/>
            <person name="Kirkegaard R.H."/>
            <person name="Daims H."/>
        </authorList>
    </citation>
    <scope>NUCLEOTIDE SEQUENCE [LARGE SCALE GENOMIC DNA]</scope>
    <source>
        <strain evidence="2 3">VA</strain>
    </source>
</reference>
<sequence length="158" mass="17190">MWGEKEKKKELGFGQEFYTFLGKGVDFKGKAQFEGTVRVDGNFEGEITIDDTLIIGESAVIKGTITGGTIVNSGRIEGVITAKSKIQLLKPAVLIGDVHTPIFAMEEGVYFQGECDMGSAPKLEAPLDNKILSNGQGKTIPKVEQKLEKKLETEPLSR</sequence>
<gene>
    <name evidence="2" type="ORF">PP769_04310</name>
</gene>
<dbReference type="EMBL" id="CP116967">
    <property type="protein sequence ID" value="WNM58998.1"/>
    <property type="molecule type" value="Genomic_DNA"/>
</dbReference>
<dbReference type="Proteomes" id="UP001302719">
    <property type="component" value="Chromosome"/>
</dbReference>
<protein>
    <submittedName>
        <fullName evidence="2">Polymer-forming cytoskeletal protein</fullName>
    </submittedName>
</protein>